<dbReference type="SUPFAM" id="SSF56601">
    <property type="entry name" value="beta-lactamase/transpeptidase-like"/>
    <property type="match status" value="1"/>
</dbReference>
<keyword evidence="4" id="KW-1185">Reference proteome</keyword>
<feature type="transmembrane region" description="Helical" evidence="1">
    <location>
        <begin position="566"/>
        <end position="586"/>
    </location>
</feature>
<organism evidence="3 4">
    <name type="scientific">Haloferax profundi</name>
    <dbReference type="NCBI Taxonomy" id="1544718"/>
    <lineage>
        <taxon>Archaea</taxon>
        <taxon>Methanobacteriati</taxon>
        <taxon>Methanobacteriota</taxon>
        <taxon>Stenosarchaea group</taxon>
        <taxon>Halobacteria</taxon>
        <taxon>Halobacteriales</taxon>
        <taxon>Haloferacaceae</taxon>
        <taxon>Haloferax</taxon>
    </lineage>
</organism>
<feature type="transmembrane region" description="Helical" evidence="1">
    <location>
        <begin position="527"/>
        <end position="546"/>
    </location>
</feature>
<dbReference type="Proteomes" id="UP000053157">
    <property type="component" value="Unassembled WGS sequence"/>
</dbReference>
<dbReference type="PANTHER" id="PTHR46825">
    <property type="entry name" value="D-ALANYL-D-ALANINE-CARBOXYPEPTIDASE/ENDOPEPTIDASE AMPH"/>
    <property type="match status" value="1"/>
</dbReference>
<dbReference type="InterPro" id="IPR050491">
    <property type="entry name" value="AmpC-like"/>
</dbReference>
<dbReference type="Gene3D" id="3.40.710.10">
    <property type="entry name" value="DD-peptidase/beta-lactamase superfamily"/>
    <property type="match status" value="1"/>
</dbReference>
<dbReference type="InterPro" id="IPR001466">
    <property type="entry name" value="Beta-lactam-related"/>
</dbReference>
<feature type="transmembrane region" description="Helical" evidence="1">
    <location>
        <begin position="636"/>
        <end position="658"/>
    </location>
</feature>
<dbReference type="InterPro" id="IPR012338">
    <property type="entry name" value="Beta-lactam/transpept-like"/>
</dbReference>
<dbReference type="GO" id="GO:0016787">
    <property type="term" value="F:hydrolase activity"/>
    <property type="evidence" value="ECO:0007669"/>
    <property type="project" value="UniProtKB-KW"/>
</dbReference>
<dbReference type="RefSeq" id="WP_058571783.1">
    <property type="nucleotide sequence ID" value="NZ_LOPV01000139.1"/>
</dbReference>
<name>A0A0W1SPV0_9EURY</name>
<evidence type="ECO:0000259" key="2">
    <source>
        <dbReference type="Pfam" id="PF00144"/>
    </source>
</evidence>
<reference evidence="3 4" key="1">
    <citation type="submission" date="2015-12" db="EMBL/GenBank/DDBJ databases">
        <title>Haloferax profundi sp. nov. isolated from the Discovery deep brine-seawater interface in the Red Sea.</title>
        <authorList>
            <person name="Zhang G."/>
            <person name="Stingl U."/>
            <person name="Rashid M."/>
        </authorList>
    </citation>
    <scope>NUCLEOTIDE SEQUENCE [LARGE SCALE GENOMIC DNA]</scope>
    <source>
        <strain evidence="3 4">SB29</strain>
    </source>
</reference>
<evidence type="ECO:0000313" key="3">
    <source>
        <dbReference type="EMBL" id="KTG28347.1"/>
    </source>
</evidence>
<keyword evidence="1" id="KW-0472">Membrane</keyword>
<dbReference type="EMBL" id="LOPV01000139">
    <property type="protein sequence ID" value="KTG28347.1"/>
    <property type="molecule type" value="Genomic_DNA"/>
</dbReference>
<feature type="transmembrane region" description="Helical" evidence="1">
    <location>
        <begin position="606"/>
        <end position="624"/>
    </location>
</feature>
<evidence type="ECO:0000313" key="4">
    <source>
        <dbReference type="Proteomes" id="UP000053157"/>
    </source>
</evidence>
<sequence>MTLAPIRTLVVFTLVLAVVSTPVLASVAGPPAPPVGYATTSAGTPQIDADSIDVDEFETWLDDTMATQLESYHVPGAAVVLVQDGEVVLAKGYGYADVESEAPIVANETVFGVGSTSKLVTWTAVMQGVEDGRLELDRDVNDYLTESPVTVPETYPEPITLEHLGTHTAGYEDAFDGTLVDDPSDLRPLGEVLAENQPNRVRPPGEYVAYSNYGAGLAGHVVAEEYETTFTDYVEDNIFTPLEMRDSTYDQPVPDSLQPRLSNGYVYQNGEYVAQEPQIWGIAPQGGAMRSTATDMGNFMLAYLNDGQYGSKRILEADTVADMHRTHVVKAPDEPELNGMAYGFIEMDRNDERIVGHWGDTAYFRSLLALYPERDTGLFVVYNAPGGHDARFELLQAFTDRYYPRSETPVVEPPAGAAERAAHLTGDYRSLTVSESSWHRVLGVMTRTVTVGTADDGYLTTQRLDGERRTWVELRPDVYEEVGGQERLVFQRDDEGRVTHLYFGNFGPATYERVPWDESLLVVEGTLAGGILAFVSMLVLWVGGFVWRRVRGRERPTDRERVSRWLLGATSLLWVATVVIFVLAWLNFNAEVASPSLALRVGRLLPYVALVGTLGSVVATALAWRDSYWTTPVRIHYTVVTLAAILVAWQLSFLRILVV</sequence>
<dbReference type="OrthoDB" id="111095at2157"/>
<comment type="caution">
    <text evidence="3">The sequence shown here is derived from an EMBL/GenBank/DDBJ whole genome shotgun (WGS) entry which is preliminary data.</text>
</comment>
<proteinExistence type="predicted"/>
<gene>
    <name evidence="3" type="ORF">AUR66_12125</name>
</gene>
<protein>
    <submittedName>
        <fullName evidence="3">Serine hydrolase</fullName>
    </submittedName>
</protein>
<accession>A0A0W1SPV0</accession>
<dbReference type="PANTHER" id="PTHR46825:SF9">
    <property type="entry name" value="BETA-LACTAMASE-RELATED DOMAIN-CONTAINING PROTEIN"/>
    <property type="match status" value="1"/>
</dbReference>
<dbReference type="Pfam" id="PF00144">
    <property type="entry name" value="Beta-lactamase"/>
    <property type="match status" value="1"/>
</dbReference>
<keyword evidence="1" id="KW-1133">Transmembrane helix</keyword>
<keyword evidence="1" id="KW-0812">Transmembrane</keyword>
<feature type="domain" description="Beta-lactamase-related" evidence="2">
    <location>
        <begin position="61"/>
        <end position="391"/>
    </location>
</feature>
<evidence type="ECO:0000256" key="1">
    <source>
        <dbReference type="SAM" id="Phobius"/>
    </source>
</evidence>
<dbReference type="AlphaFoldDB" id="A0A0W1SPV0"/>
<keyword evidence="3" id="KW-0378">Hydrolase</keyword>